<feature type="region of interest" description="Disordered" evidence="5">
    <location>
        <begin position="146"/>
        <end position="173"/>
    </location>
</feature>
<feature type="transmembrane region" description="Helical" evidence="6">
    <location>
        <begin position="116"/>
        <end position="133"/>
    </location>
</feature>
<dbReference type="PANTHER" id="PTHR39608">
    <property type="entry name" value="INTEGRAL MEMBRANE PROTEIN (AFU_ORTHOLOGUE AFUA_5G08640)"/>
    <property type="match status" value="1"/>
</dbReference>
<keyword evidence="4 6" id="KW-0472">Membrane</keyword>
<dbReference type="Pfam" id="PF01284">
    <property type="entry name" value="MARVEL"/>
    <property type="match status" value="1"/>
</dbReference>
<comment type="subcellular location">
    <subcellularLocation>
        <location evidence="1">Membrane</location>
        <topology evidence="1">Multi-pass membrane protein</topology>
    </subcellularLocation>
</comment>
<feature type="domain" description="MARVEL" evidence="7">
    <location>
        <begin position="13"/>
        <end position="132"/>
    </location>
</feature>
<dbReference type="InterPro" id="IPR008253">
    <property type="entry name" value="Marvel"/>
</dbReference>
<evidence type="ECO:0000256" key="1">
    <source>
        <dbReference type="ARBA" id="ARBA00004141"/>
    </source>
</evidence>
<feature type="transmembrane region" description="Helical" evidence="6">
    <location>
        <begin position="45"/>
        <end position="63"/>
    </location>
</feature>
<comment type="caution">
    <text evidence="8">The sequence shown here is derived from an EMBL/GenBank/DDBJ whole genome shotgun (WGS) entry which is preliminary data.</text>
</comment>
<feature type="transmembrane region" description="Helical" evidence="6">
    <location>
        <begin position="12"/>
        <end position="33"/>
    </location>
</feature>
<sequence length="173" mass="19058">MAMLSSSLSRPILLGIRTMQWASSVIALGIYAYFVHHQRSGTNPIFNLVISVLSVVFFIPAFVSPFMTVLSKWVALIDMVFSYLWLTAFVLAAQSYNYGDVYLKAPSGVRVSIKHAAESFTFLAFIFTFFGLLTEVATRWTDADDTPVTREKHNGDTRAPLDAPANPTGPAAV</sequence>
<name>A0A093UWE9_TALMA</name>
<protein>
    <submittedName>
        <fullName evidence="8">CR(VI) reductase</fullName>
    </submittedName>
</protein>
<feature type="compositionally biased region" description="Basic and acidic residues" evidence="5">
    <location>
        <begin position="147"/>
        <end position="156"/>
    </location>
</feature>
<evidence type="ECO:0000259" key="7">
    <source>
        <dbReference type="Pfam" id="PF01284"/>
    </source>
</evidence>
<evidence type="ECO:0000256" key="6">
    <source>
        <dbReference type="SAM" id="Phobius"/>
    </source>
</evidence>
<dbReference type="PANTHER" id="PTHR39608:SF2">
    <property type="entry name" value="MARVEL DOMAIN-CONTAINING PROTEIN"/>
    <property type="match status" value="1"/>
</dbReference>
<organism evidence="8">
    <name type="scientific">Talaromyces marneffei PM1</name>
    <dbReference type="NCBI Taxonomy" id="1077442"/>
    <lineage>
        <taxon>Eukaryota</taxon>
        <taxon>Fungi</taxon>
        <taxon>Dikarya</taxon>
        <taxon>Ascomycota</taxon>
        <taxon>Pezizomycotina</taxon>
        <taxon>Eurotiomycetes</taxon>
        <taxon>Eurotiomycetidae</taxon>
        <taxon>Eurotiales</taxon>
        <taxon>Trichocomaceae</taxon>
        <taxon>Talaromyces</taxon>
        <taxon>Talaromyces sect. Talaromyces</taxon>
    </lineage>
</organism>
<keyword evidence="2 6" id="KW-0812">Transmembrane</keyword>
<feature type="transmembrane region" description="Helical" evidence="6">
    <location>
        <begin position="75"/>
        <end position="96"/>
    </location>
</feature>
<gene>
    <name evidence="8" type="ORF">GQ26_0270400</name>
</gene>
<dbReference type="HOGENOM" id="CLU_099909_1_0_1"/>
<evidence type="ECO:0000313" key="8">
    <source>
        <dbReference type="EMBL" id="KFX44602.1"/>
    </source>
</evidence>
<evidence type="ECO:0000256" key="2">
    <source>
        <dbReference type="ARBA" id="ARBA00022692"/>
    </source>
</evidence>
<evidence type="ECO:0000256" key="3">
    <source>
        <dbReference type="ARBA" id="ARBA00022989"/>
    </source>
</evidence>
<evidence type="ECO:0000256" key="5">
    <source>
        <dbReference type="SAM" id="MobiDB-lite"/>
    </source>
</evidence>
<proteinExistence type="predicted"/>
<dbReference type="AlphaFoldDB" id="A0A093UWE9"/>
<reference evidence="8" key="1">
    <citation type="journal article" date="2014" name="PLoS Genet.">
        <title>Signature Gene Expression Reveals Novel Clues to the Molecular Mechanisms of Dimorphic Transition in Penicillium marneffei.</title>
        <authorList>
            <person name="Yang E."/>
            <person name="Wang G."/>
            <person name="Cai J."/>
            <person name="Woo P.C."/>
            <person name="Lau S.K."/>
            <person name="Yuen K.-Y."/>
            <person name="Chow W.-N."/>
            <person name="Lin X."/>
        </authorList>
    </citation>
    <scope>NUCLEOTIDE SEQUENCE [LARGE SCALE GENOMIC DNA]</scope>
    <source>
        <strain evidence="8">PM1</strain>
    </source>
</reference>
<accession>A0A093UWE9</accession>
<keyword evidence="3 6" id="KW-1133">Transmembrane helix</keyword>
<dbReference type="GO" id="GO:0016020">
    <property type="term" value="C:membrane"/>
    <property type="evidence" value="ECO:0007669"/>
    <property type="project" value="UniProtKB-SubCell"/>
</dbReference>
<dbReference type="EMBL" id="JPOX01000027">
    <property type="protein sequence ID" value="KFX44602.1"/>
    <property type="molecule type" value="Genomic_DNA"/>
</dbReference>
<dbReference type="eggNOG" id="ENOG502STK7">
    <property type="taxonomic scope" value="Eukaryota"/>
</dbReference>
<evidence type="ECO:0000256" key="4">
    <source>
        <dbReference type="ARBA" id="ARBA00023136"/>
    </source>
</evidence>